<evidence type="ECO:0000313" key="6">
    <source>
        <dbReference type="Proteomes" id="UP000291591"/>
    </source>
</evidence>
<dbReference type="PROSITE" id="PS00234">
    <property type="entry name" value="GAS_VESICLE_A_1"/>
    <property type="match status" value="1"/>
</dbReference>
<name>A0A4Q7V2S2_PSEST</name>
<dbReference type="GO" id="GO:0012506">
    <property type="term" value="C:vesicle membrane"/>
    <property type="evidence" value="ECO:0007669"/>
    <property type="project" value="InterPro"/>
</dbReference>
<evidence type="ECO:0000313" key="5">
    <source>
        <dbReference type="EMBL" id="RZT86879.1"/>
    </source>
</evidence>
<dbReference type="Proteomes" id="UP000291591">
    <property type="component" value="Unassembled WGS sequence"/>
</dbReference>
<evidence type="ECO:0000256" key="3">
    <source>
        <dbReference type="ARBA" id="ARBA00035646"/>
    </source>
</evidence>
<evidence type="ECO:0000256" key="4">
    <source>
        <dbReference type="SAM" id="MobiDB-lite"/>
    </source>
</evidence>
<dbReference type="GO" id="GO:0005198">
    <property type="term" value="F:structural molecule activity"/>
    <property type="evidence" value="ECO:0007669"/>
    <property type="project" value="InterPro"/>
</dbReference>
<comment type="caution">
    <text evidence="5">The sequence shown here is derived from an EMBL/GenBank/DDBJ whole genome shotgun (WGS) entry which is preliminary data.</text>
</comment>
<dbReference type="EMBL" id="SHKL01000001">
    <property type="protein sequence ID" value="RZT86879.1"/>
    <property type="molecule type" value="Genomic_DNA"/>
</dbReference>
<feature type="compositionally biased region" description="Basic and acidic residues" evidence="4">
    <location>
        <begin position="186"/>
        <end position="199"/>
    </location>
</feature>
<reference evidence="5 6" key="1">
    <citation type="submission" date="2019-02" db="EMBL/GenBank/DDBJ databases">
        <title>Sequencing the genomes of 1000 actinobacteria strains.</title>
        <authorList>
            <person name="Klenk H.-P."/>
        </authorList>
    </citation>
    <scope>NUCLEOTIDE SEQUENCE [LARGE SCALE GENOMIC DNA]</scope>
    <source>
        <strain evidence="5 6">DSM 45779</strain>
    </source>
</reference>
<keyword evidence="6" id="KW-1185">Reference proteome</keyword>
<proteinExistence type="inferred from homology"/>
<keyword evidence="1" id="KW-0304">Gas vesicle</keyword>
<dbReference type="InterPro" id="IPR018493">
    <property type="entry name" value="GvpA-like_CS"/>
</dbReference>
<accession>A0A4Q7V2S2</accession>
<evidence type="ECO:0000256" key="1">
    <source>
        <dbReference type="ARBA" id="ARBA00022987"/>
    </source>
</evidence>
<dbReference type="Pfam" id="PF00741">
    <property type="entry name" value="Gas_vesicle"/>
    <property type="match status" value="1"/>
</dbReference>
<protein>
    <submittedName>
        <fullName evidence="5">Gas vesicle protein GvpA/GvpJ/GvpM family</fullName>
    </submittedName>
</protein>
<organism evidence="5 6">
    <name type="scientific">Pseudonocardia sediminis</name>
    <dbReference type="NCBI Taxonomy" id="1397368"/>
    <lineage>
        <taxon>Bacteria</taxon>
        <taxon>Bacillati</taxon>
        <taxon>Actinomycetota</taxon>
        <taxon>Actinomycetes</taxon>
        <taxon>Pseudonocardiales</taxon>
        <taxon>Pseudonocardiaceae</taxon>
        <taxon>Pseudonocardia</taxon>
    </lineage>
</organism>
<feature type="compositionally biased region" description="Acidic residues" evidence="4">
    <location>
        <begin position="124"/>
        <end position="172"/>
    </location>
</feature>
<dbReference type="PANTHER" id="PTHR35344">
    <property type="entry name" value="GAS VESICLE STRUCTURAL PROTEIN 2-RELATED"/>
    <property type="match status" value="1"/>
</dbReference>
<evidence type="ECO:0000256" key="2">
    <source>
        <dbReference type="ARBA" id="ARBA00035108"/>
    </source>
</evidence>
<comment type="similarity">
    <text evidence="3">Belongs to the gas vesicle GvpA family.</text>
</comment>
<gene>
    <name evidence="5" type="ORF">EV383_3778</name>
</gene>
<comment type="subcellular location">
    <subcellularLocation>
        <location evidence="2">Gas vesicle</location>
    </subcellularLocation>
</comment>
<dbReference type="GO" id="GO:0031411">
    <property type="term" value="C:gas vesicle"/>
    <property type="evidence" value="ECO:0007669"/>
    <property type="project" value="UniProtKB-SubCell"/>
</dbReference>
<feature type="region of interest" description="Disordered" evidence="4">
    <location>
        <begin position="107"/>
        <end position="227"/>
    </location>
</feature>
<dbReference type="AlphaFoldDB" id="A0A4Q7V2S2"/>
<dbReference type="InterPro" id="IPR050530">
    <property type="entry name" value="GvpA"/>
</dbReference>
<sequence>MSDTVRWTSGQATRQEPKAVDGANLADILERVLDKGIVIAGDIQVNLLDIELLTIKIRLVVASVDRAKEMGIDWWERDPTLSAGRQELEDENDELRSRIAALEAAMARAPALAEPGDADKVDPPADDALDEDPPDEDPDDLAEAEIEDEELGEGEDEDGFGDEPVADEDDAEPEPRAAPVTAESPGADRPRRRSDDGAPRRRGAAASGRAKAPAERPPSRRRKSREG</sequence>
<dbReference type="InterPro" id="IPR000638">
    <property type="entry name" value="Gas-vesicle_GvpA-like"/>
</dbReference>
<dbReference type="PANTHER" id="PTHR35344:SF4">
    <property type="entry name" value="GAS VESICLE PROTEIN A1"/>
    <property type="match status" value="1"/>
</dbReference>